<feature type="binding site" evidence="9 11">
    <location>
        <position position="126"/>
    </location>
    <ligand>
        <name>substrate</name>
    </ligand>
</feature>
<dbReference type="HOGENOM" id="CLU_067069_1_0_11"/>
<reference evidence="13 14" key="1">
    <citation type="submission" date="2012-08" db="EMBL/GenBank/DDBJ databases">
        <title>The Genome Sequence of Slackia piriformis YIT 12062.</title>
        <authorList>
            <consortium name="The Broad Institute Genome Sequencing Platform"/>
            <person name="Earl A."/>
            <person name="Ward D."/>
            <person name="Feldgarden M."/>
            <person name="Gevers D."/>
            <person name="Morotomi M."/>
            <person name="Walker B."/>
            <person name="Young S.K."/>
            <person name="Zeng Q."/>
            <person name="Gargeya S."/>
            <person name="Fitzgerald M."/>
            <person name="Haas B."/>
            <person name="Abouelleil A."/>
            <person name="Alvarado L."/>
            <person name="Arachchi H.M."/>
            <person name="Berlin A.M."/>
            <person name="Chapman S.B."/>
            <person name="Goldberg J."/>
            <person name="Griggs A."/>
            <person name="Gujja S."/>
            <person name="Hansen M."/>
            <person name="Howarth C."/>
            <person name="Imamovic A."/>
            <person name="Larimer J."/>
            <person name="McCowen C."/>
            <person name="Montmayeur A."/>
            <person name="Murphy C."/>
            <person name="Neiman D."/>
            <person name="Pearson M."/>
            <person name="Priest M."/>
            <person name="Roberts A."/>
            <person name="Saif S."/>
            <person name="Shea T."/>
            <person name="Sisk P."/>
            <person name="Sykes S."/>
            <person name="Wortman J."/>
            <person name="Nusbaum C."/>
            <person name="Birren B."/>
        </authorList>
    </citation>
    <scope>NUCLEOTIDE SEQUENCE [LARGE SCALE GENOMIC DNA]</scope>
    <source>
        <strain evidence="13 14">YIT 12062</strain>
    </source>
</reference>
<feature type="binding site" evidence="9 11">
    <location>
        <position position="40"/>
    </location>
    <ligand>
        <name>substrate</name>
    </ligand>
</feature>
<dbReference type="OrthoDB" id="9806203at2"/>
<evidence type="ECO:0000313" key="13">
    <source>
        <dbReference type="EMBL" id="EJZ83471.1"/>
    </source>
</evidence>
<dbReference type="FunFam" id="3.20.20.70:FF:000015">
    <property type="entry name" value="Orotidine 5'-phosphate decarboxylase"/>
    <property type="match status" value="1"/>
</dbReference>
<evidence type="ECO:0000256" key="3">
    <source>
        <dbReference type="ARBA" id="ARBA00011738"/>
    </source>
</evidence>
<evidence type="ECO:0000256" key="9">
    <source>
        <dbReference type="HAMAP-Rule" id="MF_01200"/>
    </source>
</evidence>
<dbReference type="EC" id="4.1.1.23" evidence="9"/>
<name>K0YJ38_9ACTN</name>
<comment type="subunit">
    <text evidence="3 9">Homodimer.</text>
</comment>
<dbReference type="HAMAP" id="MF_01200_B">
    <property type="entry name" value="OMPdecase_type1_B"/>
    <property type="match status" value="1"/>
</dbReference>
<dbReference type="GO" id="GO:0004590">
    <property type="term" value="F:orotidine-5'-phosphate decarboxylase activity"/>
    <property type="evidence" value="ECO:0007669"/>
    <property type="project" value="UniProtKB-UniRule"/>
</dbReference>
<dbReference type="CDD" id="cd04725">
    <property type="entry name" value="OMP_decarboxylase_like"/>
    <property type="match status" value="1"/>
</dbReference>
<dbReference type="eggNOG" id="COG0284">
    <property type="taxonomic scope" value="Bacteria"/>
</dbReference>
<dbReference type="InParanoid" id="K0YJ38"/>
<gene>
    <name evidence="9" type="primary">pyrF</name>
    <name evidence="13" type="ORF">HMPREF9451_00976</name>
</gene>
<comment type="catalytic activity">
    <reaction evidence="7 9">
        <text>orotidine 5'-phosphate + H(+) = UMP + CO2</text>
        <dbReference type="Rhea" id="RHEA:11596"/>
        <dbReference type="ChEBI" id="CHEBI:15378"/>
        <dbReference type="ChEBI" id="CHEBI:16526"/>
        <dbReference type="ChEBI" id="CHEBI:57538"/>
        <dbReference type="ChEBI" id="CHEBI:57865"/>
        <dbReference type="EC" id="4.1.1.23"/>
    </reaction>
</comment>
<protein>
    <recommendedName>
        <fullName evidence="9">Orotidine 5'-phosphate decarboxylase</fullName>
        <ecNumber evidence="9">4.1.1.23</ecNumber>
    </recommendedName>
    <alternativeName>
        <fullName evidence="9">OMP decarboxylase</fullName>
        <shortName evidence="9">OMPDCase</shortName>
        <shortName evidence="9">OMPdecase</shortName>
    </alternativeName>
</protein>
<keyword evidence="14" id="KW-1185">Reference proteome</keyword>
<dbReference type="InterPro" id="IPR047596">
    <property type="entry name" value="OMPdecase_bac"/>
</dbReference>
<organism evidence="13 14">
    <name type="scientific">Slackia piriformis YIT 12062</name>
    <dbReference type="NCBI Taxonomy" id="742818"/>
    <lineage>
        <taxon>Bacteria</taxon>
        <taxon>Bacillati</taxon>
        <taxon>Actinomycetota</taxon>
        <taxon>Coriobacteriia</taxon>
        <taxon>Eggerthellales</taxon>
        <taxon>Eggerthellaceae</taxon>
        <taxon>Slackia</taxon>
    </lineage>
</organism>
<comment type="pathway">
    <text evidence="2 9">Pyrimidine metabolism; UMP biosynthesis via de novo pathway; UMP from orotate: step 2/2.</text>
</comment>
<dbReference type="PANTHER" id="PTHR32119">
    <property type="entry name" value="OROTIDINE 5'-PHOSPHATE DECARBOXYLASE"/>
    <property type="match status" value="1"/>
</dbReference>
<dbReference type="Gene3D" id="3.20.20.70">
    <property type="entry name" value="Aldolase class I"/>
    <property type="match status" value="1"/>
</dbReference>
<dbReference type="PATRIC" id="fig|742818.3.peg.1035"/>
<feature type="active site" description="For OMPdecase activity" evidence="10">
    <location>
        <position position="67"/>
    </location>
</feature>
<feature type="binding site" evidence="9 11">
    <location>
        <position position="196"/>
    </location>
    <ligand>
        <name>substrate</name>
    </ligand>
</feature>
<dbReference type="UniPathway" id="UPA00070">
    <property type="reaction ID" value="UER00120"/>
</dbReference>
<feature type="binding site" evidence="9 11">
    <location>
        <position position="216"/>
    </location>
    <ligand>
        <name>substrate</name>
    </ligand>
</feature>
<dbReference type="InterPro" id="IPR001754">
    <property type="entry name" value="OMPdeCOase_dom"/>
</dbReference>
<dbReference type="Proteomes" id="UP000006069">
    <property type="component" value="Unassembled WGS sequence"/>
</dbReference>
<feature type="binding site" evidence="9 11">
    <location>
        <position position="187"/>
    </location>
    <ligand>
        <name>substrate</name>
    </ligand>
</feature>
<evidence type="ECO:0000256" key="8">
    <source>
        <dbReference type="ARBA" id="ARBA00061012"/>
    </source>
</evidence>
<dbReference type="InterPro" id="IPR013785">
    <property type="entry name" value="Aldolase_TIM"/>
</dbReference>
<dbReference type="NCBIfam" id="NF001273">
    <property type="entry name" value="PRK00230.1"/>
    <property type="match status" value="1"/>
</dbReference>
<evidence type="ECO:0000256" key="2">
    <source>
        <dbReference type="ARBA" id="ARBA00004861"/>
    </source>
</evidence>
<dbReference type="GO" id="GO:0044205">
    <property type="term" value="P:'de novo' UMP biosynthetic process"/>
    <property type="evidence" value="ECO:0007669"/>
    <property type="project" value="UniProtKB-UniRule"/>
</dbReference>
<dbReference type="InterPro" id="IPR014732">
    <property type="entry name" value="OMPdecase"/>
</dbReference>
<comment type="similarity">
    <text evidence="8 9">Belongs to the OMP decarboxylase family. Type 1 subfamily.</text>
</comment>
<keyword evidence="4 9" id="KW-0210">Decarboxylase</keyword>
<dbReference type="SUPFAM" id="SSF51366">
    <property type="entry name" value="Ribulose-phoshate binding barrel"/>
    <property type="match status" value="1"/>
</dbReference>
<dbReference type="InterPro" id="IPR011060">
    <property type="entry name" value="RibuloseP-bd_barrel"/>
</dbReference>
<proteinExistence type="inferred from homology"/>
<sequence length="236" mass="24405">MLAAYESTPRADRVIVALDCDRQTALDLAKKLQGKAKWLKVGMTLYYAEGPQIVEIFKLLGFKVFLDLKFHDIPHQVQGAAASAVEAGADMITMHAVGGIPMMQAAQAAVDESGTEADTLAITVLTSMNEETLAQTGVSRGVGEQVKALAACAQEAGLSGVVASPQEAAMLRELLGPDALIVTPGVRPVGAALGDQSRVATPKAAFDAGASHIVVGRPITQADDPAAAFDAIAADL</sequence>
<evidence type="ECO:0000313" key="14">
    <source>
        <dbReference type="Proteomes" id="UP000006069"/>
    </source>
</evidence>
<evidence type="ECO:0000256" key="4">
    <source>
        <dbReference type="ARBA" id="ARBA00022793"/>
    </source>
</evidence>
<dbReference type="Pfam" id="PF00215">
    <property type="entry name" value="OMPdecase"/>
    <property type="match status" value="1"/>
</dbReference>
<comment type="caution">
    <text evidence="13">The sequence shown here is derived from an EMBL/GenBank/DDBJ whole genome shotgun (WGS) entry which is preliminary data.</text>
</comment>
<comment type="function">
    <text evidence="1 9">Catalyzes the decarboxylation of orotidine 5'-monophosphate (OMP) to uridine 5'-monophosphate (UMP).</text>
</comment>
<evidence type="ECO:0000256" key="11">
    <source>
        <dbReference type="PIRSR" id="PIRSR614732-2"/>
    </source>
</evidence>
<feature type="active site" description="For OMPdecase activity" evidence="10">
    <location>
        <position position="69"/>
    </location>
</feature>
<accession>K0YJ38</accession>
<evidence type="ECO:0000259" key="12">
    <source>
        <dbReference type="SMART" id="SM00934"/>
    </source>
</evidence>
<dbReference type="RefSeq" id="WP_009139190.1">
    <property type="nucleotide sequence ID" value="NZ_JH815198.1"/>
</dbReference>
<keyword evidence="6 9" id="KW-0456">Lyase</keyword>
<feature type="binding site" evidence="9">
    <location>
        <begin position="67"/>
        <end position="76"/>
    </location>
    <ligand>
        <name>substrate</name>
    </ligand>
</feature>
<evidence type="ECO:0000256" key="6">
    <source>
        <dbReference type="ARBA" id="ARBA00023239"/>
    </source>
</evidence>
<evidence type="ECO:0000256" key="10">
    <source>
        <dbReference type="PIRSR" id="PIRSR614732-1"/>
    </source>
</evidence>
<feature type="binding site" evidence="9 11">
    <location>
        <position position="217"/>
    </location>
    <ligand>
        <name>substrate</name>
    </ligand>
</feature>
<dbReference type="PANTHER" id="PTHR32119:SF2">
    <property type="entry name" value="OROTIDINE 5'-PHOSPHATE DECARBOXYLASE"/>
    <property type="match status" value="1"/>
</dbReference>
<keyword evidence="5 9" id="KW-0665">Pyrimidine biosynthesis</keyword>
<evidence type="ECO:0000256" key="7">
    <source>
        <dbReference type="ARBA" id="ARBA00049157"/>
    </source>
</evidence>
<dbReference type="SMART" id="SM00934">
    <property type="entry name" value="OMPdecase"/>
    <property type="match status" value="1"/>
</dbReference>
<feature type="active site" description="For OMPdecase activity" evidence="10">
    <location>
        <position position="72"/>
    </location>
</feature>
<evidence type="ECO:0000256" key="1">
    <source>
        <dbReference type="ARBA" id="ARBA00002356"/>
    </source>
</evidence>
<dbReference type="NCBIfam" id="TIGR01740">
    <property type="entry name" value="pyrF"/>
    <property type="match status" value="1"/>
</dbReference>
<dbReference type="AlphaFoldDB" id="K0YJ38"/>
<feature type="domain" description="Orotidine 5'-phosphate decarboxylase" evidence="12">
    <location>
        <begin position="13"/>
        <end position="232"/>
    </location>
</feature>
<dbReference type="GO" id="GO:0006207">
    <property type="term" value="P:'de novo' pyrimidine nucleobase biosynthetic process"/>
    <property type="evidence" value="ECO:0007669"/>
    <property type="project" value="InterPro"/>
</dbReference>
<feature type="binding site" evidence="9 11">
    <location>
        <position position="19"/>
    </location>
    <ligand>
        <name>substrate</name>
    </ligand>
</feature>
<dbReference type="EMBL" id="ADMD01000007">
    <property type="protein sequence ID" value="EJZ83471.1"/>
    <property type="molecule type" value="Genomic_DNA"/>
</dbReference>
<evidence type="ECO:0000256" key="5">
    <source>
        <dbReference type="ARBA" id="ARBA00022975"/>
    </source>
</evidence>
<feature type="active site" description="Proton donor" evidence="9">
    <location>
        <position position="69"/>
    </location>
</feature>
<dbReference type="GO" id="GO:0005829">
    <property type="term" value="C:cytosol"/>
    <property type="evidence" value="ECO:0007669"/>
    <property type="project" value="TreeGrafter"/>
</dbReference>